<evidence type="ECO:0000259" key="8">
    <source>
        <dbReference type="PROSITE" id="PS52029"/>
    </source>
</evidence>
<dbReference type="RefSeq" id="WP_289510528.1">
    <property type="nucleotide sequence ID" value="NZ_JAUDEA010000002.1"/>
</dbReference>
<keyword evidence="2" id="KW-0808">Transferase</keyword>
<dbReference type="PANTHER" id="PTHR30582">
    <property type="entry name" value="L,D-TRANSPEPTIDASE"/>
    <property type="match status" value="1"/>
</dbReference>
<evidence type="ECO:0000256" key="3">
    <source>
        <dbReference type="ARBA" id="ARBA00022960"/>
    </source>
</evidence>
<dbReference type="SUPFAM" id="SSF143985">
    <property type="entry name" value="L,D-transpeptidase pre-catalytic domain-like"/>
    <property type="match status" value="1"/>
</dbReference>
<dbReference type="EMBL" id="JAUDEA010000002">
    <property type="protein sequence ID" value="MDM8270426.1"/>
    <property type="molecule type" value="Genomic_DNA"/>
</dbReference>
<dbReference type="PANTHER" id="PTHR30582:SF33">
    <property type="entry name" value="EXPORTED PROTEIN"/>
    <property type="match status" value="1"/>
</dbReference>
<evidence type="ECO:0000256" key="1">
    <source>
        <dbReference type="ARBA" id="ARBA00004752"/>
    </source>
</evidence>
<evidence type="ECO:0000313" key="10">
    <source>
        <dbReference type="Proteomes" id="UP001529256"/>
    </source>
</evidence>
<feature type="active site" description="Nucleophile" evidence="6">
    <location>
        <position position="470"/>
    </location>
</feature>
<dbReference type="PROSITE" id="PS52029">
    <property type="entry name" value="LD_TPASE"/>
    <property type="match status" value="1"/>
</dbReference>
<sequence>MPSHMSSPQTPSPKKGGGKKALVAVPVTLAVVLGGAYFGGVYAFGQYFMPGTTLEGRDVSLKPLSEVAAEKDASYDGFETHVSGNGIDLTISASDVDLRCDGEAYAQSAISSVDPWAWPLEITRSHELTANESISFDRDKLVALIQPLIEQSAQAADATGASGITYNADQGAFVMSDDVVTQHLNLDAVVDRIASAFSARETEVTIGDECLDASDSLDAVLDAANAYLAATPELTLSGEKAYDLTKDMVASWVVIGEDLTVGLDEQAIADWCHGELSEKLDTVGTKRTYTRPDGKKFTVYDDRSNYNSDPYGSSVYGWSIDGEKTAQEIISCLKGGQPSTIEIPCLSTAASINPGGQDWPDRYIDVDIDAQHATFFDGGEVIWEADITTGQPSKHNDTPTGVWVVGANGGVMQEGDVNLRGPLDSSGNPEWDSHVNFWIPVVRNLVGFHNCPWQYEFGGDIYTYYGSNGCIRMSYESAEKLYDIVEMGDAVVIHKEP</sequence>
<dbReference type="SUPFAM" id="SSF141523">
    <property type="entry name" value="L,D-transpeptidase catalytic domain-like"/>
    <property type="match status" value="1"/>
</dbReference>
<dbReference type="InterPro" id="IPR038063">
    <property type="entry name" value="Transpep_catalytic_dom"/>
</dbReference>
<keyword evidence="7" id="KW-1133">Transmembrane helix</keyword>
<feature type="domain" description="L,D-TPase catalytic" evidence="8">
    <location>
        <begin position="362"/>
        <end position="494"/>
    </location>
</feature>
<comment type="caution">
    <text evidence="9">The sequence shown here is derived from an EMBL/GenBank/DDBJ whole genome shotgun (WGS) entry which is preliminary data.</text>
</comment>
<keyword evidence="3 6" id="KW-0133">Cell shape</keyword>
<dbReference type="Gene3D" id="2.40.440.10">
    <property type="entry name" value="L,D-transpeptidase catalytic domain-like"/>
    <property type="match status" value="1"/>
</dbReference>
<keyword evidence="7" id="KW-0812">Transmembrane</keyword>
<gene>
    <name evidence="9" type="ORF">QUW25_01810</name>
</gene>
<reference evidence="9" key="2">
    <citation type="submission" date="2023-06" db="EMBL/GenBank/DDBJ databases">
        <authorList>
            <person name="Zeman M."/>
            <person name="Kubasova T."/>
            <person name="Jahodarova E."/>
            <person name="Nykrynova M."/>
            <person name="Rychlik I."/>
        </authorList>
    </citation>
    <scope>NUCLEOTIDE SEQUENCE</scope>
    <source>
        <strain evidence="9">153_Feed</strain>
    </source>
</reference>
<keyword evidence="5 6" id="KW-0961">Cell wall biogenesis/degradation</keyword>
<reference evidence="9" key="1">
    <citation type="submission" date="2023-06" db="EMBL/GenBank/DDBJ databases">
        <title>Identification and characterization of horizontal gene transfer across gut microbiota members of farm animals based on homology search.</title>
        <authorList>
            <person name="Schwarzerova J."/>
            <person name="Nykrynova M."/>
            <person name="Jureckova K."/>
            <person name="Cejkova D."/>
            <person name="Rychlik I."/>
        </authorList>
    </citation>
    <scope>NUCLEOTIDE SEQUENCE</scope>
    <source>
        <strain evidence="9">153_Feed</strain>
    </source>
</reference>
<dbReference type="Pfam" id="PF03734">
    <property type="entry name" value="YkuD"/>
    <property type="match status" value="1"/>
</dbReference>
<dbReference type="InterPro" id="IPR005490">
    <property type="entry name" value="LD_TPept_cat_dom"/>
</dbReference>
<dbReference type="InterPro" id="IPR038054">
    <property type="entry name" value="LD_TPept-like_central_sf"/>
</dbReference>
<evidence type="ECO:0000256" key="7">
    <source>
        <dbReference type="SAM" id="Phobius"/>
    </source>
</evidence>
<proteinExistence type="predicted"/>
<feature type="active site" description="Proton donor/acceptor" evidence="6">
    <location>
        <position position="449"/>
    </location>
</feature>
<evidence type="ECO:0000256" key="2">
    <source>
        <dbReference type="ARBA" id="ARBA00022679"/>
    </source>
</evidence>
<dbReference type="Proteomes" id="UP001529256">
    <property type="component" value="Unassembled WGS sequence"/>
</dbReference>
<protein>
    <submittedName>
        <fullName evidence="9">L,D-transpeptidase family protein</fullName>
    </submittedName>
</protein>
<evidence type="ECO:0000256" key="6">
    <source>
        <dbReference type="PROSITE-ProRule" id="PRU01373"/>
    </source>
</evidence>
<evidence type="ECO:0000313" key="9">
    <source>
        <dbReference type="EMBL" id="MDM8270426.1"/>
    </source>
</evidence>
<name>A0ABT7V350_9ACTN</name>
<keyword evidence="7" id="KW-0472">Membrane</keyword>
<dbReference type="CDD" id="cd16913">
    <property type="entry name" value="YkuD_like"/>
    <property type="match status" value="1"/>
</dbReference>
<dbReference type="InterPro" id="IPR050979">
    <property type="entry name" value="LD-transpeptidase"/>
</dbReference>
<comment type="pathway">
    <text evidence="1 6">Cell wall biogenesis; peptidoglycan biosynthesis.</text>
</comment>
<feature type="transmembrane region" description="Helical" evidence="7">
    <location>
        <begin position="21"/>
        <end position="44"/>
    </location>
</feature>
<evidence type="ECO:0000256" key="4">
    <source>
        <dbReference type="ARBA" id="ARBA00022984"/>
    </source>
</evidence>
<evidence type="ECO:0000256" key="5">
    <source>
        <dbReference type="ARBA" id="ARBA00023316"/>
    </source>
</evidence>
<dbReference type="Gene3D" id="3.10.20.800">
    <property type="match status" value="1"/>
</dbReference>
<keyword evidence="10" id="KW-1185">Reference proteome</keyword>
<keyword evidence="4 6" id="KW-0573">Peptidoglycan synthesis</keyword>
<organism evidence="9 10">
    <name type="scientific">Thermophilibacter provencensis</name>
    <dbReference type="NCBI Taxonomy" id="1852386"/>
    <lineage>
        <taxon>Bacteria</taxon>
        <taxon>Bacillati</taxon>
        <taxon>Actinomycetota</taxon>
        <taxon>Coriobacteriia</taxon>
        <taxon>Coriobacteriales</taxon>
        <taxon>Atopobiaceae</taxon>
        <taxon>Thermophilibacter</taxon>
    </lineage>
</organism>
<accession>A0ABT7V350</accession>